<keyword evidence="11" id="KW-0407">Ion channel</keyword>
<keyword evidence="8" id="KW-0406">Ion transport</keyword>
<dbReference type="InterPro" id="IPR036770">
    <property type="entry name" value="Ankyrin_rpt-contain_sf"/>
</dbReference>
<keyword evidence="5" id="KW-0677">Repeat</keyword>
<dbReference type="PROSITE" id="PS50297">
    <property type="entry name" value="ANK_REP_REGION"/>
    <property type="match status" value="10"/>
</dbReference>
<dbReference type="GO" id="GO:0005216">
    <property type="term" value="F:monoatomic ion channel activity"/>
    <property type="evidence" value="ECO:0007669"/>
    <property type="project" value="InterPro"/>
</dbReference>
<dbReference type="Pfam" id="PF00520">
    <property type="entry name" value="Ion_trans"/>
    <property type="match status" value="1"/>
</dbReference>
<evidence type="ECO:0000256" key="1">
    <source>
        <dbReference type="ARBA" id="ARBA00004141"/>
    </source>
</evidence>
<dbReference type="PANTHER" id="PTHR47143:SF1">
    <property type="entry name" value="ION_TRANS DOMAIN-CONTAINING PROTEIN"/>
    <property type="match status" value="1"/>
</dbReference>
<evidence type="ECO:0000313" key="16">
    <source>
        <dbReference type="Proteomes" id="UP001165740"/>
    </source>
</evidence>
<feature type="repeat" description="ANK" evidence="12">
    <location>
        <begin position="232"/>
        <end position="264"/>
    </location>
</feature>
<keyword evidence="10" id="KW-0325">Glycoprotein</keyword>
<dbReference type="PROSITE" id="PS50088">
    <property type="entry name" value="ANK_REPEAT"/>
    <property type="match status" value="11"/>
</dbReference>
<keyword evidence="3" id="KW-0716">Sensory transduction</keyword>
<feature type="repeat" description="ANK" evidence="12">
    <location>
        <begin position="614"/>
        <end position="646"/>
    </location>
</feature>
<feature type="transmembrane region" description="Helical" evidence="14">
    <location>
        <begin position="971"/>
        <end position="999"/>
    </location>
</feature>
<dbReference type="InterPro" id="IPR005821">
    <property type="entry name" value="Ion_trans_dom"/>
</dbReference>
<reference evidence="17 18" key="1">
    <citation type="submission" date="2025-04" db="UniProtKB">
        <authorList>
            <consortium name="RefSeq"/>
        </authorList>
    </citation>
    <scope>IDENTIFICATION</scope>
</reference>
<feature type="repeat" description="ANK" evidence="12">
    <location>
        <begin position="680"/>
        <end position="712"/>
    </location>
</feature>
<feature type="repeat" description="ANK" evidence="12">
    <location>
        <begin position="372"/>
        <end position="404"/>
    </location>
</feature>
<keyword evidence="9 14" id="KW-0472">Membrane</keyword>
<feature type="compositionally biased region" description="Basic and acidic residues" evidence="13">
    <location>
        <begin position="1235"/>
        <end position="1245"/>
    </location>
</feature>
<evidence type="ECO:0000256" key="4">
    <source>
        <dbReference type="ARBA" id="ARBA00022692"/>
    </source>
</evidence>
<gene>
    <name evidence="17 18" type="primary">LOC106061155</name>
</gene>
<evidence type="ECO:0000256" key="3">
    <source>
        <dbReference type="ARBA" id="ARBA00022606"/>
    </source>
</evidence>
<evidence type="ECO:0000313" key="18">
    <source>
        <dbReference type="RefSeq" id="XP_055886579.1"/>
    </source>
</evidence>
<feature type="domain" description="Ion transport" evidence="15">
    <location>
        <begin position="876"/>
        <end position="1110"/>
    </location>
</feature>
<dbReference type="GeneID" id="106061155"/>
<protein>
    <submittedName>
        <fullName evidence="17 18">Transient receptor potential cation channel subfamily A member 1-like isoform X1</fullName>
    </submittedName>
</protein>
<feature type="repeat" description="ANK" evidence="12">
    <location>
        <begin position="476"/>
        <end position="508"/>
    </location>
</feature>
<dbReference type="OrthoDB" id="1661883at2759"/>
<dbReference type="Gene3D" id="1.25.40.20">
    <property type="entry name" value="Ankyrin repeat-containing domain"/>
    <property type="match status" value="3"/>
</dbReference>
<dbReference type="PRINTS" id="PR01415">
    <property type="entry name" value="ANKYRIN"/>
</dbReference>
<feature type="repeat" description="ANK" evidence="12">
    <location>
        <begin position="265"/>
        <end position="297"/>
    </location>
</feature>
<feature type="repeat" description="ANK" evidence="12">
    <location>
        <begin position="545"/>
        <end position="577"/>
    </location>
</feature>
<keyword evidence="2" id="KW-0813">Transport</keyword>
<keyword evidence="16" id="KW-1185">Reference proteome</keyword>
<feature type="repeat" description="ANK" evidence="12">
    <location>
        <begin position="443"/>
        <end position="475"/>
    </location>
</feature>
<keyword evidence="7 12" id="KW-0040">ANK repeat</keyword>
<evidence type="ECO:0000256" key="8">
    <source>
        <dbReference type="ARBA" id="ARBA00023065"/>
    </source>
</evidence>
<comment type="subcellular location">
    <subcellularLocation>
        <location evidence="1">Membrane</location>
        <topology evidence="1">Multi-pass membrane protein</topology>
    </subcellularLocation>
</comment>
<dbReference type="RefSeq" id="XP_055886578.1">
    <property type="nucleotide sequence ID" value="XM_056030603.1"/>
</dbReference>
<evidence type="ECO:0000256" key="14">
    <source>
        <dbReference type="SAM" id="Phobius"/>
    </source>
</evidence>
<keyword evidence="4 14" id="KW-0812">Transmembrane</keyword>
<evidence type="ECO:0000256" key="13">
    <source>
        <dbReference type="SAM" id="MobiDB-lite"/>
    </source>
</evidence>
<dbReference type="RefSeq" id="XP_055886579.1">
    <property type="nucleotide sequence ID" value="XM_056030604.1"/>
</dbReference>
<dbReference type="SMART" id="SM00248">
    <property type="entry name" value="ANK"/>
    <property type="match status" value="14"/>
</dbReference>
<evidence type="ECO:0000313" key="17">
    <source>
        <dbReference type="RefSeq" id="XP_055886578.1"/>
    </source>
</evidence>
<evidence type="ECO:0000256" key="5">
    <source>
        <dbReference type="ARBA" id="ARBA00022737"/>
    </source>
</evidence>
<organism evidence="16 17">
    <name type="scientific">Biomphalaria glabrata</name>
    <name type="common">Bloodfluke planorb</name>
    <name type="synonym">Freshwater snail</name>
    <dbReference type="NCBI Taxonomy" id="6526"/>
    <lineage>
        <taxon>Eukaryota</taxon>
        <taxon>Metazoa</taxon>
        <taxon>Spiralia</taxon>
        <taxon>Lophotrochozoa</taxon>
        <taxon>Mollusca</taxon>
        <taxon>Gastropoda</taxon>
        <taxon>Heterobranchia</taxon>
        <taxon>Euthyneura</taxon>
        <taxon>Panpulmonata</taxon>
        <taxon>Hygrophila</taxon>
        <taxon>Lymnaeoidea</taxon>
        <taxon>Planorbidae</taxon>
        <taxon>Biomphalaria</taxon>
    </lineage>
</organism>
<dbReference type="Pfam" id="PF00023">
    <property type="entry name" value="Ank"/>
    <property type="match status" value="1"/>
</dbReference>
<evidence type="ECO:0000256" key="11">
    <source>
        <dbReference type="ARBA" id="ARBA00023303"/>
    </source>
</evidence>
<dbReference type="Proteomes" id="UP001165740">
    <property type="component" value="Chromosome 5"/>
</dbReference>
<accession>A0A9W3AHI7</accession>
<dbReference type="InterPro" id="IPR002110">
    <property type="entry name" value="Ankyrin_rpt"/>
</dbReference>
<evidence type="ECO:0000259" key="15">
    <source>
        <dbReference type="Pfam" id="PF00520"/>
    </source>
</evidence>
<feature type="transmembrane region" description="Helical" evidence="14">
    <location>
        <begin position="1077"/>
        <end position="1101"/>
    </location>
</feature>
<sequence length="1266" mass="143111">MSNSFDKKVLRKQDALHESSGATFYNNRASLGYTSSECCAIGNERPFKTLDDSISIISNKTEPSPKLPLKKNAKSPSNFRAHNVRTLSDVTENLTKLHGKQCLETMSMLEGSTTPKIPVKKNMSFVNKLRAITKMRSFSQSKGETVDDSPPVVDHDVGLVCLIEDSPMRILKFAQNGNAKEVARIVQTDPSRLHVKNNQGQNALHLASLKGHQQVVEVLIEFHPDLDVVDNHGNTALHLAVSSKKPEIIDLLLKSGANPTIKNHLHMMPIHVAAELNNIDVVNVLLDNGVDANWTGESGMTALHYAAAKDNGEVMKVMMQRGGKPCKKCDYGYYPIHIAAKCAAASAMEAIIDKALQAGYTREQILSFKDRENNLPLHAAVNGGNIKAVKVCLIAGASVKAQQDDGSTPLHFACAQGNFEMIKLMKEIQQENFLAAIFILDVMKMSPLHRAAFFNHTTIMEFLLEHGADKDCRDINDRTPLLLAASKGCWAAVQLLVSKEADVHVKDKRNRNFLHLAVKYGGKLEQFGGTLIKDIQDLQNDKDDFGCTPLHYASKEGHLRALDDLIKMGAVLNMKNNDKQSPFHFAARYGRYNTCRRLLDSHHGPNIINETDGTGLTALHIAAQNGHTKVVQLLLQRGAVVNKDNDDNTALHHAAANGWTHTMKVLISVHSNLIDVVNTDGDTPLHVAAKNGQTSATVLLLSMGAKMLYNNYDDGFFDYIIQNKFSEVAVAVINHDRWEEVLQVCSKTYGCYVLGLIEHLPAVCMNVLDRCQIPSNDDPKSANYHITYNFKYLDTPSKCLEMARNSPQNNEIYPLMSLYAMVRNNRVDCLSHPVCVTFLKVKWKHYGIWVYSAYLIVYILFLASLTSFVVNHNSLMHFERASLENSTASYLYGNKEDGYSFEPMYIICLWFMLFYSFLNIIKEVGQIITMKLRYFADIGNGLEWALYITCSVFVLPFLLNMSFHWQWEAGAFAVFLAWFNCLVFLQRFDFFGIYVVMFLEILRTLVQVLCVFSILIIAFGLSFYMLLFKEDSKAFSTPALSLLKTFMMMLELDYMASFNEQYTDDREDTLHFGTLTLTLLTIFVLLMPILLMNLLIGLAVGDIESVQKDARLKRLAMQVELHINIERKMPLFLHEKVTVTEYKQYPNRCQKKMENFFSMISFTKDASDGRVLESRMHNSYLYEELYKQKVRLRDMSTVLDKNNQLLRKIMQKMEIHTEDDAWDEGAGQNSDDSCDEMHARPNEVNRTKTAKEKLYIKSAVISLWKK</sequence>
<feature type="repeat" description="ANK" evidence="12">
    <location>
        <begin position="405"/>
        <end position="425"/>
    </location>
</feature>
<dbReference type="PANTHER" id="PTHR47143">
    <property type="entry name" value="TRANSIENT RECEPTOR POTENTIAL CATION CHANNEL PROTEIN PAINLESS"/>
    <property type="match status" value="1"/>
</dbReference>
<evidence type="ECO:0000256" key="12">
    <source>
        <dbReference type="PROSITE-ProRule" id="PRU00023"/>
    </source>
</evidence>
<evidence type="ECO:0000256" key="9">
    <source>
        <dbReference type="ARBA" id="ARBA00023136"/>
    </source>
</evidence>
<evidence type="ECO:0000256" key="2">
    <source>
        <dbReference type="ARBA" id="ARBA00022448"/>
    </source>
</evidence>
<feature type="transmembrane region" description="Helical" evidence="14">
    <location>
        <begin position="904"/>
        <end position="921"/>
    </location>
</feature>
<dbReference type="AlphaFoldDB" id="A0A9W3AHI7"/>
<feature type="repeat" description="ANK" evidence="12">
    <location>
        <begin position="298"/>
        <end position="322"/>
    </location>
</feature>
<keyword evidence="6 14" id="KW-1133">Transmembrane helix</keyword>
<proteinExistence type="predicted"/>
<dbReference type="GO" id="GO:1902495">
    <property type="term" value="C:transmembrane transporter complex"/>
    <property type="evidence" value="ECO:0007669"/>
    <property type="project" value="TreeGrafter"/>
</dbReference>
<dbReference type="Pfam" id="PF12796">
    <property type="entry name" value="Ank_2"/>
    <property type="match status" value="5"/>
</dbReference>
<dbReference type="InterPro" id="IPR052076">
    <property type="entry name" value="TRP_cation_channel"/>
</dbReference>
<evidence type="ECO:0000256" key="6">
    <source>
        <dbReference type="ARBA" id="ARBA00022989"/>
    </source>
</evidence>
<dbReference type="SUPFAM" id="SSF48403">
    <property type="entry name" value="Ankyrin repeat"/>
    <property type="match status" value="2"/>
</dbReference>
<feature type="repeat" description="ANK" evidence="12">
    <location>
        <begin position="199"/>
        <end position="231"/>
    </location>
</feature>
<feature type="region of interest" description="Disordered" evidence="13">
    <location>
        <begin position="1220"/>
        <end position="1245"/>
    </location>
</feature>
<feature type="transmembrane region" description="Helical" evidence="14">
    <location>
        <begin position="1005"/>
        <end position="1027"/>
    </location>
</feature>
<evidence type="ECO:0000256" key="10">
    <source>
        <dbReference type="ARBA" id="ARBA00023180"/>
    </source>
</evidence>
<name>A0A9W3AHI7_BIOGL</name>
<feature type="transmembrane region" description="Helical" evidence="14">
    <location>
        <begin position="848"/>
        <end position="870"/>
    </location>
</feature>
<evidence type="ECO:0000256" key="7">
    <source>
        <dbReference type="ARBA" id="ARBA00023043"/>
    </source>
</evidence>
<dbReference type="OMA" id="HWATEKN"/>